<organism evidence="1 2">
    <name type="scientific">Neophaeococcomyces mojaviensis</name>
    <dbReference type="NCBI Taxonomy" id="3383035"/>
    <lineage>
        <taxon>Eukaryota</taxon>
        <taxon>Fungi</taxon>
        <taxon>Dikarya</taxon>
        <taxon>Ascomycota</taxon>
        <taxon>Pezizomycotina</taxon>
        <taxon>Eurotiomycetes</taxon>
        <taxon>Chaetothyriomycetidae</taxon>
        <taxon>Chaetothyriales</taxon>
        <taxon>Chaetothyriales incertae sedis</taxon>
        <taxon>Neophaeococcomyces</taxon>
    </lineage>
</organism>
<reference evidence="1" key="1">
    <citation type="submission" date="2022-10" db="EMBL/GenBank/DDBJ databases">
        <title>Culturing micro-colonial fungi from biological soil crusts in the Mojave desert and describing Neophaeococcomyces mojavensis, and introducing the new genera and species Taxawa tesnikishii.</title>
        <authorList>
            <person name="Kurbessoian T."/>
            <person name="Stajich J.E."/>
        </authorList>
    </citation>
    <scope>NUCLEOTIDE SEQUENCE</scope>
    <source>
        <strain evidence="1">JES_112</strain>
    </source>
</reference>
<evidence type="ECO:0000313" key="1">
    <source>
        <dbReference type="EMBL" id="KAJ9658769.1"/>
    </source>
</evidence>
<dbReference type="EMBL" id="JAPDRQ010000047">
    <property type="protein sequence ID" value="KAJ9658769.1"/>
    <property type="molecule type" value="Genomic_DNA"/>
</dbReference>
<comment type="caution">
    <text evidence="1">The sequence shown here is derived from an EMBL/GenBank/DDBJ whole genome shotgun (WGS) entry which is preliminary data.</text>
</comment>
<evidence type="ECO:0000313" key="2">
    <source>
        <dbReference type="Proteomes" id="UP001172386"/>
    </source>
</evidence>
<gene>
    <name evidence="1" type="ORF">H2198_003515</name>
</gene>
<proteinExistence type="predicted"/>
<keyword evidence="2" id="KW-1185">Reference proteome</keyword>
<dbReference type="Proteomes" id="UP001172386">
    <property type="component" value="Unassembled WGS sequence"/>
</dbReference>
<accession>A0ACC3AC24</accession>
<name>A0ACC3AC24_9EURO</name>
<protein>
    <submittedName>
        <fullName evidence="1">Uncharacterized protein</fullName>
    </submittedName>
</protein>
<sequence>MAATAATRQPQKDLPLEESRAYLKNHFKDHSGAKYKDGWDKLWQAGDFLPWDRMVPSPALADTLNNHSHVVGSAKLVLPDGTTRRKQALVPGCGRGVDVMLLQSYGYDVVGLEISAKAVEACETYARETENEELYGCKDEKLGKGSRKFVVGDFYADEWLDKVGVKDGVFELIYDYTVSLFSELSFNGLLILLQFFCAMNPSMRPAWANRMSTLLAPNPQANLICLEFPTNKPPNAGGPPYSSPPKAYMEHLSHPGEDVPYTAEGEVKVNPLADSGPGALERVGHWHPTDTHAIGKDTEGKVNDYVSVWRHR</sequence>